<dbReference type="EMBL" id="GAPW01004065">
    <property type="protein sequence ID" value="JAC09533.1"/>
    <property type="molecule type" value="mRNA"/>
</dbReference>
<dbReference type="Pfam" id="PF13976">
    <property type="entry name" value="gag_pre-integrs"/>
    <property type="match status" value="1"/>
</dbReference>
<dbReference type="VEuPathDB" id="VectorBase:AALFPA_061798"/>
<evidence type="ECO:0000313" key="3">
    <source>
        <dbReference type="EMBL" id="JAC09533.1"/>
    </source>
</evidence>
<feature type="non-terminal residue" evidence="3">
    <location>
        <position position="1"/>
    </location>
</feature>
<evidence type="ECO:0000259" key="1">
    <source>
        <dbReference type="Pfam" id="PF13976"/>
    </source>
</evidence>
<dbReference type="InterPro" id="IPR054722">
    <property type="entry name" value="PolX-like_BBD"/>
</dbReference>
<protein>
    <submittedName>
        <fullName evidence="3">Putative copia all</fullName>
    </submittedName>
</protein>
<feature type="domain" description="GAG-pre-integrase" evidence="1">
    <location>
        <begin position="140"/>
        <end position="205"/>
    </location>
</feature>
<name>A0A023EK80_AEDAL</name>
<dbReference type="AlphaFoldDB" id="A0A023EK80"/>
<dbReference type="Pfam" id="PF22936">
    <property type="entry name" value="Pol_BBD"/>
    <property type="match status" value="1"/>
</dbReference>
<accession>A0A023EK80</accession>
<proteinExistence type="evidence at transcript level"/>
<dbReference type="InterPro" id="IPR025724">
    <property type="entry name" value="GAG-pre-integrase_dom"/>
</dbReference>
<dbReference type="VEuPathDB" id="VectorBase:AALF019642"/>
<sequence>LATSHESAEAPGRTMLFCAVLSTFSSTKKTDWFIDSGASVHMTSRREFLDNVKPSNETVVAANGNSMNVVGVGSTTLKPSCQENSIPVQEVQLIPDLSVNLLSVNQIVRKGYTVVFSDTGCKVVNGSGDTVATGKRENDLFKLEQRREVDSALACAQAVSLKTWHQRLGHLNLKSVRKLASGLVDGISIVDTNAGDCKVCPMGKHCRHPQQERFARCRTPRCRSH</sequence>
<reference evidence="3" key="1">
    <citation type="journal article" date="2014" name="PLoS Negl. Trop. Dis.">
        <title>Identification and characterization of seminal fluid proteins in the Asian tiger mosquito, Aedes albopictus.</title>
        <authorList>
            <person name="Boes K.E."/>
            <person name="Ribeiro J.M."/>
            <person name="Wong A."/>
            <person name="Harrington L.C."/>
            <person name="Wolfner M.F."/>
            <person name="Sirot L.K."/>
        </authorList>
    </citation>
    <scope>NUCLEOTIDE SEQUENCE</scope>
    <source>
        <tissue evidence="3">Reproductive organs</tissue>
    </source>
</reference>
<evidence type="ECO:0000259" key="2">
    <source>
        <dbReference type="Pfam" id="PF22936"/>
    </source>
</evidence>
<organism evidence="3">
    <name type="scientific">Aedes albopictus</name>
    <name type="common">Asian tiger mosquito</name>
    <name type="synonym">Stegomyia albopicta</name>
    <dbReference type="NCBI Taxonomy" id="7160"/>
    <lineage>
        <taxon>Eukaryota</taxon>
        <taxon>Metazoa</taxon>
        <taxon>Ecdysozoa</taxon>
        <taxon>Arthropoda</taxon>
        <taxon>Hexapoda</taxon>
        <taxon>Insecta</taxon>
        <taxon>Pterygota</taxon>
        <taxon>Neoptera</taxon>
        <taxon>Endopterygota</taxon>
        <taxon>Diptera</taxon>
        <taxon>Nematocera</taxon>
        <taxon>Culicoidea</taxon>
        <taxon>Culicidae</taxon>
        <taxon>Culicinae</taxon>
        <taxon>Aedini</taxon>
        <taxon>Aedes</taxon>
        <taxon>Stegomyia</taxon>
    </lineage>
</organism>
<feature type="domain" description="Retrovirus-related Pol polyprotein from transposon TNT 1-94-like beta-barrel" evidence="2">
    <location>
        <begin position="32"/>
        <end position="112"/>
    </location>
</feature>